<evidence type="ECO:0008006" key="11">
    <source>
        <dbReference type="Google" id="ProtNLM"/>
    </source>
</evidence>
<sequence>MRPKRLIFGAKSSQDLFHKAMYRIFGDISKCLNQRDDILIGGKTMEKHDKTLKTVLQRARDFGVTFDKEKCQFGVNELEFYGYKFTKDGLKPTTDKVKAVKDSPLRELTKKEVKFEWGKLEIEAFQKLKDNITDEKTMVFFDPKRPIIVRTEASYHEGLSAGIFQRTAKGLQPVHFISRSMTDTEKRYSQTEKDALAVKWAKTRFSIYLLGAPKFKIITSHKPLIPMFNNSKAKLPPRIEKWVVDMQDIDYELVYEPGKDEQDPLDYLSRHPLPETENDETEQIVKQILESEHAIVLSKIREETTKDARLKDVMQRLRRND</sequence>
<keyword evidence="2" id="KW-0548">Nucleotidyltransferase</keyword>
<dbReference type="GO" id="GO:0004519">
    <property type="term" value="F:endonuclease activity"/>
    <property type="evidence" value="ECO:0007669"/>
    <property type="project" value="UniProtKB-KW"/>
</dbReference>
<dbReference type="Pfam" id="PF00078">
    <property type="entry name" value="RVT_1"/>
    <property type="match status" value="1"/>
</dbReference>
<dbReference type="Proteomes" id="UP000507470">
    <property type="component" value="Unassembled WGS sequence"/>
</dbReference>
<gene>
    <name evidence="9" type="ORF">MCOR_44489</name>
</gene>
<dbReference type="InterPro" id="IPR000477">
    <property type="entry name" value="RT_dom"/>
</dbReference>
<accession>A0A6J8DS21</accession>
<dbReference type="InterPro" id="IPR050951">
    <property type="entry name" value="Retrovirus_Pol_polyprotein"/>
</dbReference>
<dbReference type="EMBL" id="CACVKT020007842">
    <property type="protein sequence ID" value="CAC5411393.1"/>
    <property type="molecule type" value="Genomic_DNA"/>
</dbReference>
<keyword evidence="10" id="KW-1185">Reference proteome</keyword>
<dbReference type="SUPFAM" id="SSF56672">
    <property type="entry name" value="DNA/RNA polymerases"/>
    <property type="match status" value="1"/>
</dbReference>
<dbReference type="OrthoDB" id="422540at2759"/>
<reference evidence="9 10" key="1">
    <citation type="submission" date="2020-06" db="EMBL/GenBank/DDBJ databases">
        <authorList>
            <person name="Li R."/>
            <person name="Bekaert M."/>
        </authorList>
    </citation>
    <scope>NUCLEOTIDE SEQUENCE [LARGE SCALE GENOMIC DNA]</scope>
    <source>
        <strain evidence="10">wild</strain>
    </source>
</reference>
<dbReference type="GO" id="GO:0016787">
    <property type="term" value="F:hydrolase activity"/>
    <property type="evidence" value="ECO:0007669"/>
    <property type="project" value="UniProtKB-KW"/>
</dbReference>
<protein>
    <recommendedName>
        <fullName evidence="11">Reverse transcriptase domain-containing protein</fullName>
    </recommendedName>
</protein>
<evidence type="ECO:0000256" key="3">
    <source>
        <dbReference type="ARBA" id="ARBA00022722"/>
    </source>
</evidence>
<evidence type="ECO:0000313" key="9">
    <source>
        <dbReference type="EMBL" id="CAC5411393.1"/>
    </source>
</evidence>
<dbReference type="InterPro" id="IPR041373">
    <property type="entry name" value="RT_RNaseH"/>
</dbReference>
<keyword evidence="3" id="KW-0540">Nuclease</keyword>
<evidence type="ECO:0000313" key="10">
    <source>
        <dbReference type="Proteomes" id="UP000507470"/>
    </source>
</evidence>
<dbReference type="AlphaFoldDB" id="A0A6J8DS21"/>
<dbReference type="CDD" id="cd09274">
    <property type="entry name" value="RNase_HI_RT_Ty3"/>
    <property type="match status" value="1"/>
</dbReference>
<keyword evidence="4" id="KW-0255">Endonuclease</keyword>
<dbReference type="GO" id="GO:0003964">
    <property type="term" value="F:RNA-directed DNA polymerase activity"/>
    <property type="evidence" value="ECO:0007669"/>
    <property type="project" value="UniProtKB-KW"/>
</dbReference>
<dbReference type="PANTHER" id="PTHR37984">
    <property type="entry name" value="PROTEIN CBG26694"/>
    <property type="match status" value="1"/>
</dbReference>
<dbReference type="InterPro" id="IPR043502">
    <property type="entry name" value="DNA/RNA_pol_sf"/>
</dbReference>
<evidence type="ECO:0000256" key="2">
    <source>
        <dbReference type="ARBA" id="ARBA00022695"/>
    </source>
</evidence>
<evidence type="ECO:0000256" key="5">
    <source>
        <dbReference type="ARBA" id="ARBA00022801"/>
    </source>
</evidence>
<keyword evidence="1" id="KW-0808">Transferase</keyword>
<keyword evidence="5" id="KW-0378">Hydrolase</keyword>
<keyword evidence="6" id="KW-0695">RNA-directed DNA polymerase</keyword>
<dbReference type="Gene3D" id="3.30.70.270">
    <property type="match status" value="2"/>
</dbReference>
<evidence type="ECO:0000259" key="7">
    <source>
        <dbReference type="Pfam" id="PF00078"/>
    </source>
</evidence>
<evidence type="ECO:0000256" key="6">
    <source>
        <dbReference type="ARBA" id="ARBA00022918"/>
    </source>
</evidence>
<evidence type="ECO:0000259" key="8">
    <source>
        <dbReference type="Pfam" id="PF17917"/>
    </source>
</evidence>
<dbReference type="InterPro" id="IPR043128">
    <property type="entry name" value="Rev_trsase/Diguanyl_cyclase"/>
</dbReference>
<evidence type="ECO:0000256" key="4">
    <source>
        <dbReference type="ARBA" id="ARBA00022759"/>
    </source>
</evidence>
<name>A0A6J8DS21_MYTCO</name>
<feature type="domain" description="Reverse transcriptase RNase H-like" evidence="8">
    <location>
        <begin position="142"/>
        <end position="247"/>
    </location>
</feature>
<feature type="domain" description="Reverse transcriptase" evidence="7">
    <location>
        <begin position="4"/>
        <end position="85"/>
    </location>
</feature>
<dbReference type="PANTHER" id="PTHR37984:SF11">
    <property type="entry name" value="INTEGRASE CATALYTIC DOMAIN-CONTAINING PROTEIN"/>
    <property type="match status" value="1"/>
</dbReference>
<evidence type="ECO:0000256" key="1">
    <source>
        <dbReference type="ARBA" id="ARBA00022679"/>
    </source>
</evidence>
<organism evidence="9 10">
    <name type="scientific">Mytilus coruscus</name>
    <name type="common">Sea mussel</name>
    <dbReference type="NCBI Taxonomy" id="42192"/>
    <lineage>
        <taxon>Eukaryota</taxon>
        <taxon>Metazoa</taxon>
        <taxon>Spiralia</taxon>
        <taxon>Lophotrochozoa</taxon>
        <taxon>Mollusca</taxon>
        <taxon>Bivalvia</taxon>
        <taxon>Autobranchia</taxon>
        <taxon>Pteriomorphia</taxon>
        <taxon>Mytilida</taxon>
        <taxon>Mytiloidea</taxon>
        <taxon>Mytilidae</taxon>
        <taxon>Mytilinae</taxon>
        <taxon>Mytilus</taxon>
    </lineage>
</organism>
<dbReference type="Pfam" id="PF17917">
    <property type="entry name" value="RT_RNaseH"/>
    <property type="match status" value="1"/>
</dbReference>
<proteinExistence type="predicted"/>